<feature type="compositionally biased region" description="Acidic residues" evidence="1">
    <location>
        <begin position="1514"/>
        <end position="1525"/>
    </location>
</feature>
<feature type="compositionally biased region" description="Gly residues" evidence="1">
    <location>
        <begin position="75"/>
        <end position="86"/>
    </location>
</feature>
<evidence type="ECO:0000256" key="1">
    <source>
        <dbReference type="SAM" id="MobiDB-lite"/>
    </source>
</evidence>
<proteinExistence type="predicted"/>
<dbReference type="GO" id="GO:0044389">
    <property type="term" value="F:ubiquitin-like protein ligase binding"/>
    <property type="evidence" value="ECO:0007669"/>
    <property type="project" value="TreeGrafter"/>
</dbReference>
<feature type="region of interest" description="Disordered" evidence="1">
    <location>
        <begin position="1436"/>
        <end position="1527"/>
    </location>
</feature>
<feature type="compositionally biased region" description="Polar residues" evidence="1">
    <location>
        <begin position="162"/>
        <end position="171"/>
    </location>
</feature>
<feature type="compositionally biased region" description="Basic and acidic residues" evidence="1">
    <location>
        <begin position="908"/>
        <end position="977"/>
    </location>
</feature>
<protein>
    <submittedName>
        <fullName evidence="2">Uncharacterized protein</fullName>
    </submittedName>
</protein>
<dbReference type="Proteomes" id="UP000567179">
    <property type="component" value="Unassembled WGS sequence"/>
</dbReference>
<feature type="compositionally biased region" description="Low complexity" evidence="1">
    <location>
        <begin position="23"/>
        <end position="50"/>
    </location>
</feature>
<feature type="compositionally biased region" description="Polar residues" evidence="1">
    <location>
        <begin position="540"/>
        <end position="550"/>
    </location>
</feature>
<feature type="compositionally biased region" description="Basic and acidic residues" evidence="1">
    <location>
        <begin position="347"/>
        <end position="378"/>
    </location>
</feature>
<feature type="compositionally biased region" description="Low complexity" evidence="1">
    <location>
        <begin position="757"/>
        <end position="766"/>
    </location>
</feature>
<feature type="compositionally biased region" description="Gly residues" evidence="1">
    <location>
        <begin position="95"/>
        <end position="109"/>
    </location>
</feature>
<feature type="region of interest" description="Disordered" evidence="1">
    <location>
        <begin position="1"/>
        <end position="1168"/>
    </location>
</feature>
<dbReference type="PANTHER" id="PTHR48176">
    <property type="entry name" value="DDRGK DOMAIN-CONTAINING PROTEIN 1"/>
    <property type="match status" value="1"/>
</dbReference>
<feature type="compositionally biased region" description="Basic and acidic residues" evidence="1">
    <location>
        <begin position="1133"/>
        <end position="1151"/>
    </location>
</feature>
<feature type="compositionally biased region" description="Low complexity" evidence="1">
    <location>
        <begin position="877"/>
        <end position="893"/>
    </location>
</feature>
<feature type="compositionally biased region" description="Polar residues" evidence="1">
    <location>
        <begin position="110"/>
        <end position="124"/>
    </location>
</feature>
<feature type="compositionally biased region" description="Polar residues" evidence="1">
    <location>
        <begin position="144"/>
        <end position="156"/>
    </location>
</feature>
<feature type="compositionally biased region" description="Low complexity" evidence="1">
    <location>
        <begin position="448"/>
        <end position="483"/>
    </location>
</feature>
<feature type="compositionally biased region" description="Polar residues" evidence="1">
    <location>
        <begin position="236"/>
        <end position="258"/>
    </location>
</feature>
<feature type="compositionally biased region" description="Low complexity" evidence="1">
    <location>
        <begin position="220"/>
        <end position="235"/>
    </location>
</feature>
<name>A0A8H5EY33_9AGAR</name>
<feature type="compositionally biased region" description="Polar residues" evidence="1">
    <location>
        <begin position="2245"/>
        <end position="2255"/>
    </location>
</feature>
<gene>
    <name evidence="2" type="ORF">D9619_006248</name>
</gene>
<feature type="compositionally biased region" description="Basic and acidic residues" evidence="1">
    <location>
        <begin position="386"/>
        <end position="419"/>
    </location>
</feature>
<evidence type="ECO:0000313" key="3">
    <source>
        <dbReference type="Proteomes" id="UP000567179"/>
    </source>
</evidence>
<organism evidence="2 3">
    <name type="scientific">Psilocybe cf. subviscida</name>
    <dbReference type="NCBI Taxonomy" id="2480587"/>
    <lineage>
        <taxon>Eukaryota</taxon>
        <taxon>Fungi</taxon>
        <taxon>Dikarya</taxon>
        <taxon>Basidiomycota</taxon>
        <taxon>Agaricomycotina</taxon>
        <taxon>Agaricomycetes</taxon>
        <taxon>Agaricomycetidae</taxon>
        <taxon>Agaricales</taxon>
        <taxon>Agaricineae</taxon>
        <taxon>Strophariaceae</taxon>
        <taxon>Psilocybe</taxon>
    </lineage>
</organism>
<feature type="compositionally biased region" description="Basic and acidic residues" evidence="1">
    <location>
        <begin position="1550"/>
        <end position="1564"/>
    </location>
</feature>
<feature type="compositionally biased region" description="Basic and acidic residues" evidence="1">
    <location>
        <begin position="1105"/>
        <end position="1124"/>
    </location>
</feature>
<feature type="region of interest" description="Disordered" evidence="1">
    <location>
        <begin position="1249"/>
        <end position="1373"/>
    </location>
</feature>
<reference evidence="2 3" key="1">
    <citation type="journal article" date="2020" name="ISME J.">
        <title>Uncovering the hidden diversity of litter-decomposition mechanisms in mushroom-forming fungi.</title>
        <authorList>
            <person name="Floudas D."/>
            <person name="Bentzer J."/>
            <person name="Ahren D."/>
            <person name="Johansson T."/>
            <person name="Persson P."/>
            <person name="Tunlid A."/>
        </authorList>
    </citation>
    <scope>NUCLEOTIDE SEQUENCE [LARGE SCALE GENOMIC DNA]</scope>
    <source>
        <strain evidence="2 3">CBS 101986</strain>
    </source>
</reference>
<feature type="compositionally biased region" description="Polar residues" evidence="1">
    <location>
        <begin position="984"/>
        <end position="1000"/>
    </location>
</feature>
<feature type="compositionally biased region" description="Basic and acidic residues" evidence="1">
    <location>
        <begin position="1049"/>
        <end position="1066"/>
    </location>
</feature>
<feature type="compositionally biased region" description="Basic and acidic residues" evidence="1">
    <location>
        <begin position="809"/>
        <end position="851"/>
    </location>
</feature>
<sequence>MNVAALLQDSPSEDRRRAPPPSSAAQSQQYQSPDQSSQPHSSPHSQRASPLQQRRDVANEGRPLPGPGIIPPGAVVGGSPGGGLGGARVSLNSTGGAGAAGGGGAGHSRGGSQNTTPNAGNTPSAYHFQQPAPPTSPRLLRGPSISSSTSFNNNGTPPIHTSGLSINTHPISSPPPSALQPVPMVMPPLRAVLAGDPQPSPGLSHPSRPSQPPQTQLMHSPPSASSILPSQSSTPHLHSSVTVSHPQSVSYASGSANIHSAAFAGGPSRVTTPGVAPNMGPGIPTNTAMSHHLQPHHQQQQSSGFANPSFNSSSNVQQQQPGRHLQHPQSYSHQHAPTPRTPGMDARLGDRDRLSDKERERERDMLERDSRGRPDILNRDLPTMPRDARDRDAVMREREFRDMRERDDRDRERDMERRRVSSGPTGPGGTPLVGPGGAFPHDKPNLLPSSSSMPSMSSSSTPGMPLASSSSSRPRTPPGTSSLLTGSDKRHSHSLSPISRRGPGPDDILMRDARDVRDRDLRDMRDRDPRDVRDPRDRPSSSSVPFSPTMATAPRQQLPPLHPSQQQGQGPSQPHRRISDEFSQRQEARRSGTYDAIIGIDRDIDLARVRDRERERERDKERERDLSDRELLWARDPESRRLDQERQALNRQRDVARDRERLPGPGVLPPFDRRVPTPTELAPRERDRERDRDRERERIERERERDRKDREWLSSSSSGLNSGSGAPPASGGRPPSSSSGNYPLLPSQGGLPPPPSSGGSAPLHSNLPPPSHPPTPMSMHGSPPMRSVSGAATNTSGMKAPLAPPTGPARRDSSLGRDARDVRDARDPRDPRDVRDPRDIGRDRDLRDDRGMLSSANAHPYLHPSGHLPQAHHAPHSAHAGHPGHATHPGHASHPSHSHVHPGAVHPGYERERERERDRERIDRDRDMERERMERERIERVRLDRDMRDREKADRERERERERELREREQRDRERHPVHPSGPPSRQASLAPSQAHQGTVSIPPAPPRNQPPSVAQVPPPIQQLQQQGPPPQSGGTYSRFHTTFFVDTGPHDRERERELRERDRASSRVASPAPVVGPGMGLGVDKRDAGKRSGRSSVIGGGKGVVDDRDRGRDRELGREKGREQYQQAMLKSDPRDREMQQPPRERERDYPGLPPEHMSSGMYGQPPRGIQYPPAPPGYHPHPQPMGGPRHPPDAMIVDDHMHPPPPHHGHPQQRLILGGPYGPAPGEYVGHPIPMDPRHIDRDVDMDVHGHPHDPQIMQGGAVPPHGHQPPHSRGPSGGGAREMGIPAEDSGPWYGQMGGYQRDGRSHRERVPRERETYGDPRLPQSMHPQQQQQIQIQQQYQHQQPAQPHQHHVQPQQVSPAQGPADAADSYWAEEAGVDESEEWLMEADDEQRARVRVDLGTWVYPRIPFPYFFDLGGGLVGAKEREEAREKVRKAKEAQDEREREEFARRERERKEREERERLEMELKAKEEEAREKERLAKEAVEKERLVKEEEEAKAKAAAAGPPEENMEEGEIDEEAEILKAAKAKEEVERKVKEREVALEKERLEREREKQEQERAAAAAKALAEKQKQTPPAETRPPFMPSLLDPAPEEIDPLLQPPYIDRETRTTILIPSGYIPTEKPLRPRLWGGGGVDVRPRGPPLRRNASSKRNVNTNSKRGRAGVISRKGSAMGVSPNDPLTNGKSTAASLALRRPRRVYTDDSDIFLCAVHSGWLTWSGARKARALGRDLKIDVRVIRCAGAGAGSIFARGIGRASLKNNSAPNHGLLGGPVAPSVVAAQQAQAAAANGGSDPDTVREEMVGRFVGGYGERCFNPLGRTGSIAGEEGAEGMYGFLGFNEDTGEPIIDGAPSLLAVDGDTAHMLLPFDDAEDDGRSLVSAAWGTAHDGSAIEIVGVEFVERDTAHKGPGVGRRNRAQRLREYAERRAAVLGPTRAATCAVAGRKRRRDWDAWPVQPRQLPNSTVLDVIHEMDERDTDEEEQRRHAKRVKVLHEQKRLMDVRTIVVGTGAGNDLKVGFKYVPDALKNLLFPSPVSESSSTRGKRRRAREVEDVEMLDGNALALTIPKPASLSQTVPLRPVILETSKESYLLSPSLPVDGAIKPRSYEIALILETEVVVEEEQASVEEAADKDQPDAPAADNMADQSTAPREQTADVPMEEADPVQEAANPPETAVPISEGVDTRKSGAPSETPKESDVAPEPAPAAEKQPTPPPTLPPIPPIVDSGIMTPPPRSISPVHSPDNNDGPTSSPYAYKSRQPGLLGLGLDEEEAVEDSVSKASLSPVFSVQVLQQNMTEDMFRFTPEGVYVRDASGGKDDGSTAMETEWVIQVKDWKWVSGNWRGVVERPL</sequence>
<feature type="compositionally biased region" description="Basic and acidic residues" evidence="1">
    <location>
        <begin position="577"/>
        <end position="592"/>
    </location>
</feature>
<feature type="compositionally biased region" description="Basic and acidic residues" evidence="1">
    <location>
        <begin position="1436"/>
        <end position="1504"/>
    </location>
</feature>
<accession>A0A8H5EY33</accession>
<feature type="region of interest" description="Disordered" evidence="1">
    <location>
        <begin position="2125"/>
        <end position="2263"/>
    </location>
</feature>
<dbReference type="EMBL" id="JAACJJ010000042">
    <property type="protein sequence ID" value="KAF5316649.1"/>
    <property type="molecule type" value="Genomic_DNA"/>
</dbReference>
<feature type="compositionally biased region" description="Low complexity" evidence="1">
    <location>
        <begin position="554"/>
        <end position="573"/>
    </location>
</feature>
<keyword evidence="3" id="KW-1185">Reference proteome</keyword>
<feature type="region of interest" description="Disordered" evidence="1">
    <location>
        <begin position="1635"/>
        <end position="1665"/>
    </location>
</feature>
<dbReference type="PANTHER" id="PTHR48176:SF1">
    <property type="entry name" value="DDRGK DOMAIN-CONTAINING PROTEIN 1"/>
    <property type="match status" value="1"/>
</dbReference>
<dbReference type="InterPro" id="IPR050899">
    <property type="entry name" value="DDRGK_domain-containing"/>
</dbReference>
<evidence type="ECO:0000313" key="2">
    <source>
        <dbReference type="EMBL" id="KAF5316649.1"/>
    </source>
</evidence>
<feature type="compositionally biased region" description="Basic and acidic residues" evidence="1">
    <location>
        <begin position="682"/>
        <end position="712"/>
    </location>
</feature>
<feature type="compositionally biased region" description="Pro residues" evidence="1">
    <location>
        <begin position="767"/>
        <end position="776"/>
    </location>
</feature>
<feature type="compositionally biased region" description="Gly residues" evidence="1">
    <location>
        <begin position="425"/>
        <end position="437"/>
    </location>
</feature>
<dbReference type="OrthoDB" id="3596986at2759"/>
<comment type="caution">
    <text evidence="2">The sequence shown here is derived from an EMBL/GenBank/DDBJ whole genome shotgun (WGS) entry which is preliminary data.</text>
</comment>
<feature type="compositionally biased region" description="Low complexity" evidence="1">
    <location>
        <begin position="290"/>
        <end position="320"/>
    </location>
</feature>
<feature type="compositionally biased region" description="Basic and acidic residues" evidence="1">
    <location>
        <begin position="600"/>
        <end position="662"/>
    </location>
</feature>
<feature type="compositionally biased region" description="Pro residues" evidence="1">
    <location>
        <begin position="2214"/>
        <end position="2225"/>
    </location>
</feature>
<feature type="compositionally biased region" description="Low complexity" evidence="1">
    <location>
        <begin position="1327"/>
        <end position="1366"/>
    </location>
</feature>
<feature type="compositionally biased region" description="Basic and acidic residues" evidence="1">
    <location>
        <begin position="508"/>
        <end position="539"/>
    </location>
</feature>
<feature type="compositionally biased region" description="Low complexity" evidence="1">
    <location>
        <begin position="713"/>
        <end position="750"/>
    </location>
</feature>
<feature type="compositionally biased region" description="Basic and acidic residues" evidence="1">
    <location>
        <begin position="1305"/>
        <end position="1322"/>
    </location>
</feature>
<feature type="region of interest" description="Disordered" evidence="1">
    <location>
        <begin position="1550"/>
        <end position="1588"/>
    </location>
</feature>